<dbReference type="OrthoDB" id="5651267at2"/>
<dbReference type="RefSeq" id="WP_108294163.1">
    <property type="nucleotide sequence ID" value="NZ_CAAAIR010000012.1"/>
</dbReference>
<evidence type="ECO:0000313" key="2">
    <source>
        <dbReference type="EMBL" id="PUT46468.1"/>
    </source>
</evidence>
<dbReference type="Proteomes" id="UP000251035">
    <property type="component" value="Unassembled WGS sequence"/>
</dbReference>
<feature type="chain" id="PRO_5044588197" evidence="1">
    <location>
        <begin position="21"/>
        <end position="127"/>
    </location>
</feature>
<feature type="signal peptide" evidence="1">
    <location>
        <begin position="1"/>
        <end position="20"/>
    </location>
</feature>
<dbReference type="EMBL" id="QCXM01000010">
    <property type="protein sequence ID" value="PUT46468.1"/>
    <property type="molecule type" value="Genomic_DNA"/>
</dbReference>
<evidence type="ECO:0000313" key="6">
    <source>
        <dbReference type="Proteomes" id="UP000270757"/>
    </source>
</evidence>
<evidence type="ECO:0000313" key="5">
    <source>
        <dbReference type="Proteomes" id="UP000251035"/>
    </source>
</evidence>
<name>A0A3A5LD17_9GAMM</name>
<evidence type="ECO:0000313" key="4">
    <source>
        <dbReference type="EMBL" id="TID40708.1"/>
    </source>
</evidence>
<dbReference type="Proteomes" id="UP000306421">
    <property type="component" value="Unassembled WGS sequence"/>
</dbReference>
<accession>A0A3A5LD17</accession>
<dbReference type="EMBL" id="QZWB01000012">
    <property type="protein sequence ID" value="RJT45214.1"/>
    <property type="molecule type" value="Genomic_DNA"/>
</dbReference>
<protein>
    <submittedName>
        <fullName evidence="3">Uncharacterized protein</fullName>
    </submittedName>
</protein>
<reference evidence="2 5" key="1">
    <citation type="submission" date="2018-04" db="EMBL/GenBank/DDBJ databases">
        <title>Whole genome sequence comparison of clinical and drinking water Legionella pneumophila isolates associated with the Flint Water Crisis.</title>
        <authorList>
            <person name="Garner E."/>
            <person name="Brown C."/>
            <person name="Schwake O."/>
            <person name="Coil D."/>
            <person name="Jospin G."/>
            <person name="Eisen J."/>
            <person name="Edwards M."/>
            <person name="Pruden A."/>
        </authorList>
    </citation>
    <scope>NUCLEOTIDE SEQUENCE [LARGE SCALE GENOMIC DNA]</scope>
    <source>
        <strain evidence="2 5">Genessee03</strain>
    </source>
</reference>
<keyword evidence="1" id="KW-0732">Signal</keyword>
<dbReference type="PROSITE" id="PS51257">
    <property type="entry name" value="PROKAR_LIPOPROTEIN"/>
    <property type="match status" value="1"/>
</dbReference>
<gene>
    <name evidence="3" type="ORF">D6J04_10905</name>
    <name evidence="2" type="ORF">DB745_10180</name>
    <name evidence="4" type="ORF">DIZ81_11290</name>
</gene>
<sequence length="127" mass="13765">MKLKAALFVALFLACHLASAQIMRIEDTLNPSPSAWEITLEKGSLTLVNGTKSNLLIHVQINQGVIGLISKDNAISNCLVDLNAESHAEIGLCELEPNAALEFDLDFVWASSHYPKPATGSYTVQRS</sequence>
<reference evidence="4 7" key="2">
    <citation type="submission" date="2018-04" db="EMBL/GenBank/DDBJ databases">
        <title>Whole genome sequence comparison of clinical and drinking water Legionella pneumophila isolates.</title>
        <authorList>
            <person name="Garner E."/>
        </authorList>
    </citation>
    <scope>NUCLEOTIDE SEQUENCE [LARGE SCALE GENOMIC DNA]</scope>
    <source>
        <strain evidence="4 7">WH02</strain>
    </source>
</reference>
<dbReference type="GeneID" id="48948247"/>
<comment type="caution">
    <text evidence="3">The sequence shown here is derived from an EMBL/GenBank/DDBJ whole genome shotgun (WGS) entry which is preliminary data.</text>
</comment>
<proteinExistence type="predicted"/>
<dbReference type="Proteomes" id="UP000270757">
    <property type="component" value="Unassembled WGS sequence"/>
</dbReference>
<dbReference type="AlphaFoldDB" id="A0A3A5LD17"/>
<dbReference type="EMBL" id="QFGG01000011">
    <property type="protein sequence ID" value="TID40708.1"/>
    <property type="molecule type" value="Genomic_DNA"/>
</dbReference>
<evidence type="ECO:0000313" key="7">
    <source>
        <dbReference type="Proteomes" id="UP000306421"/>
    </source>
</evidence>
<evidence type="ECO:0000313" key="3">
    <source>
        <dbReference type="EMBL" id="RJT45214.1"/>
    </source>
</evidence>
<organism evidence="3 6">
    <name type="scientific">Legionella taurinensis</name>
    <dbReference type="NCBI Taxonomy" id="70611"/>
    <lineage>
        <taxon>Bacteria</taxon>
        <taxon>Pseudomonadati</taxon>
        <taxon>Pseudomonadota</taxon>
        <taxon>Gammaproteobacteria</taxon>
        <taxon>Legionellales</taxon>
        <taxon>Legionellaceae</taxon>
        <taxon>Legionella</taxon>
    </lineage>
</organism>
<reference evidence="3 6" key="3">
    <citation type="submission" date="2018-09" db="EMBL/GenBank/DDBJ databases">
        <title>Draft genome sequences of Legionella taurinensis isolated from water samples.</title>
        <authorList>
            <person name="Chakeri A."/>
            <person name="Allerberger F."/>
            <person name="Kundi M."/>
            <person name="Ruppitsch W."/>
            <person name="Schmid D."/>
        </authorList>
    </citation>
    <scope>NUCLEOTIDE SEQUENCE [LARGE SCALE GENOMIC DNA]</scope>
    <source>
        <strain evidence="3 6">4570-18-6</strain>
    </source>
</reference>
<evidence type="ECO:0000256" key="1">
    <source>
        <dbReference type="SAM" id="SignalP"/>
    </source>
</evidence>
<keyword evidence="5" id="KW-1185">Reference proteome</keyword>